<feature type="transmembrane region" description="Helical" evidence="1">
    <location>
        <begin position="115"/>
        <end position="134"/>
    </location>
</feature>
<evidence type="ECO:0000313" key="3">
    <source>
        <dbReference type="Proteomes" id="UP000198556"/>
    </source>
</evidence>
<dbReference type="EMBL" id="FOGF01000007">
    <property type="protein sequence ID" value="SEQ79504.1"/>
    <property type="molecule type" value="Genomic_DNA"/>
</dbReference>
<gene>
    <name evidence="2" type="ORF">SAMN05421767_10717</name>
</gene>
<evidence type="ECO:0000256" key="1">
    <source>
        <dbReference type="SAM" id="Phobius"/>
    </source>
</evidence>
<keyword evidence="1" id="KW-0812">Transmembrane</keyword>
<protein>
    <submittedName>
        <fullName evidence="2">Uncharacterized protein</fullName>
    </submittedName>
</protein>
<dbReference type="STRING" id="137733.SAMN05421767_10717"/>
<sequence>MMKKTKKIFMVCMLFIAIVVIKLSSVMRLKSEIAPLVNLTYHQVFIYSIIPIITLFIIGFIVYILLTSISTDKNMGEYPKFDEYQVAIRNKYAFNSLMIMTTLVILTSLKSSAYTFAEPIAEGIIILFIPLLYFSTMLKLKGAYAGYNKEKSNLRLNLISLIAGLVFCYIIYLSINDNGLEFYYKDGIIQNNIVQLVVAINAIYFSVLGLVVDTLKNKNSI</sequence>
<keyword evidence="1" id="KW-0472">Membrane</keyword>
<accession>A0A1H9IY36</accession>
<reference evidence="2 3" key="1">
    <citation type="submission" date="2016-10" db="EMBL/GenBank/DDBJ databases">
        <authorList>
            <person name="de Groot N.N."/>
        </authorList>
    </citation>
    <scope>NUCLEOTIDE SEQUENCE [LARGE SCALE GENOMIC DNA]</scope>
    <source>
        <strain evidence="2 3">DSM 15827</strain>
    </source>
</reference>
<feature type="transmembrane region" description="Helical" evidence="1">
    <location>
        <begin position="154"/>
        <end position="173"/>
    </location>
</feature>
<dbReference type="Proteomes" id="UP000198556">
    <property type="component" value="Unassembled WGS sequence"/>
</dbReference>
<evidence type="ECO:0000313" key="2">
    <source>
        <dbReference type="EMBL" id="SEQ79504.1"/>
    </source>
</evidence>
<keyword evidence="1" id="KW-1133">Transmembrane helix</keyword>
<proteinExistence type="predicted"/>
<dbReference type="AlphaFoldDB" id="A0A1H9IY36"/>
<feature type="transmembrane region" description="Helical" evidence="1">
    <location>
        <begin position="92"/>
        <end position="109"/>
    </location>
</feature>
<feature type="transmembrane region" description="Helical" evidence="1">
    <location>
        <begin position="44"/>
        <end position="66"/>
    </location>
</feature>
<feature type="transmembrane region" description="Helical" evidence="1">
    <location>
        <begin position="193"/>
        <end position="212"/>
    </location>
</feature>
<name>A0A1H9IY36_9LACT</name>
<keyword evidence="3" id="KW-1185">Reference proteome</keyword>
<organism evidence="2 3">
    <name type="scientific">Granulicatella balaenopterae</name>
    <dbReference type="NCBI Taxonomy" id="137733"/>
    <lineage>
        <taxon>Bacteria</taxon>
        <taxon>Bacillati</taxon>
        <taxon>Bacillota</taxon>
        <taxon>Bacilli</taxon>
        <taxon>Lactobacillales</taxon>
        <taxon>Carnobacteriaceae</taxon>
        <taxon>Granulicatella</taxon>
    </lineage>
</organism>